<evidence type="ECO:0000256" key="4">
    <source>
        <dbReference type="ARBA" id="ARBA00022701"/>
    </source>
</evidence>
<reference evidence="9" key="1">
    <citation type="submission" date="2019-12" db="EMBL/GenBank/DDBJ databases">
        <authorList>
            <person name="Scholes J."/>
        </authorList>
    </citation>
    <scope>NUCLEOTIDE SEQUENCE</scope>
</reference>
<comment type="similarity">
    <text evidence="2">Belongs to the MAP70 family.</text>
</comment>
<protein>
    <submittedName>
        <fullName evidence="9">Microtubule-associated protein 70-5</fullName>
    </submittedName>
</protein>
<feature type="region of interest" description="Disordered" evidence="8">
    <location>
        <begin position="227"/>
        <end position="247"/>
    </location>
</feature>
<dbReference type="OrthoDB" id="1906253at2759"/>
<feature type="region of interest" description="Disordered" evidence="8">
    <location>
        <begin position="43"/>
        <end position="62"/>
    </location>
</feature>
<evidence type="ECO:0000256" key="7">
    <source>
        <dbReference type="SAM" id="Coils"/>
    </source>
</evidence>
<evidence type="ECO:0000256" key="2">
    <source>
        <dbReference type="ARBA" id="ARBA00008825"/>
    </source>
</evidence>
<dbReference type="Pfam" id="PF07058">
    <property type="entry name" value="MAP70"/>
    <property type="match status" value="1"/>
</dbReference>
<dbReference type="GO" id="GO:0008017">
    <property type="term" value="F:microtubule binding"/>
    <property type="evidence" value="ECO:0007669"/>
    <property type="project" value="InterPro"/>
</dbReference>
<evidence type="ECO:0000256" key="8">
    <source>
        <dbReference type="SAM" id="MobiDB-lite"/>
    </source>
</evidence>
<evidence type="ECO:0000313" key="10">
    <source>
        <dbReference type="Proteomes" id="UP001153555"/>
    </source>
</evidence>
<feature type="coiled-coil region" evidence="7">
    <location>
        <begin position="162"/>
        <end position="210"/>
    </location>
</feature>
<keyword evidence="6" id="KW-0206">Cytoskeleton</keyword>
<organism evidence="9 10">
    <name type="scientific">Striga hermonthica</name>
    <name type="common">Purple witchweed</name>
    <name type="synonym">Buchnera hermonthica</name>
    <dbReference type="NCBI Taxonomy" id="68872"/>
    <lineage>
        <taxon>Eukaryota</taxon>
        <taxon>Viridiplantae</taxon>
        <taxon>Streptophyta</taxon>
        <taxon>Embryophyta</taxon>
        <taxon>Tracheophyta</taxon>
        <taxon>Spermatophyta</taxon>
        <taxon>Magnoliopsida</taxon>
        <taxon>eudicotyledons</taxon>
        <taxon>Gunneridae</taxon>
        <taxon>Pentapetalae</taxon>
        <taxon>asterids</taxon>
        <taxon>lamiids</taxon>
        <taxon>Lamiales</taxon>
        <taxon>Orobanchaceae</taxon>
        <taxon>Buchnereae</taxon>
        <taxon>Striga</taxon>
    </lineage>
</organism>
<evidence type="ECO:0000256" key="1">
    <source>
        <dbReference type="ARBA" id="ARBA00004245"/>
    </source>
</evidence>
<keyword evidence="3" id="KW-0963">Cytoplasm</keyword>
<comment type="subcellular location">
    <subcellularLocation>
        <location evidence="1">Cytoplasm</location>
        <location evidence="1">Cytoskeleton</location>
    </subcellularLocation>
</comment>
<comment type="caution">
    <text evidence="9">The sequence shown here is derived from an EMBL/GenBank/DDBJ whole genome shotgun (WGS) entry which is preliminary data.</text>
</comment>
<dbReference type="GO" id="GO:0005874">
    <property type="term" value="C:microtubule"/>
    <property type="evidence" value="ECO:0007669"/>
    <property type="project" value="UniProtKB-KW"/>
</dbReference>
<dbReference type="PANTHER" id="PTHR31246:SF5">
    <property type="entry name" value="MICROTUBULE-ASSOCIATED PROTEIN 70-5"/>
    <property type="match status" value="1"/>
</dbReference>
<dbReference type="EMBL" id="CACSLK010016728">
    <property type="protein sequence ID" value="CAA0818012.1"/>
    <property type="molecule type" value="Genomic_DNA"/>
</dbReference>
<evidence type="ECO:0000313" key="9">
    <source>
        <dbReference type="EMBL" id="CAA0818012.1"/>
    </source>
</evidence>
<keyword evidence="4" id="KW-0493">Microtubule</keyword>
<evidence type="ECO:0000256" key="6">
    <source>
        <dbReference type="ARBA" id="ARBA00023212"/>
    </source>
</evidence>
<dbReference type="Proteomes" id="UP001153555">
    <property type="component" value="Unassembled WGS sequence"/>
</dbReference>
<accession>A0A9N7R8T3</accession>
<evidence type="ECO:0000256" key="5">
    <source>
        <dbReference type="ARBA" id="ARBA00023054"/>
    </source>
</evidence>
<dbReference type="GO" id="GO:0007010">
    <property type="term" value="P:cytoskeleton organization"/>
    <property type="evidence" value="ECO:0007669"/>
    <property type="project" value="InterPro"/>
</dbReference>
<dbReference type="PANTHER" id="PTHR31246">
    <property type="entry name" value="MICROTUBULE-ASSOCIATED PROTEIN 70-2"/>
    <property type="match status" value="1"/>
</dbReference>
<evidence type="ECO:0000256" key="3">
    <source>
        <dbReference type="ARBA" id="ARBA00022490"/>
    </source>
</evidence>
<gene>
    <name evidence="9" type="ORF">SHERM_17391</name>
</gene>
<proteinExistence type="inferred from homology"/>
<keyword evidence="5 7" id="KW-0175">Coiled coil</keyword>
<keyword evidence="10" id="KW-1185">Reference proteome</keyword>
<sequence>MKDKLKLRLKTLEEGLKHVPNCAINANGAPTNGKSSHFFGILSSNTRTKKRSTSQPRASTLSRSLMQMTADEKQDSSEILINGLRKKNTTGESLLRKSLWASRNKVIDSSEKENAAMNKNAVVESEMRKGEEVRQFADIKESNKGLEMADVECEDTVSGFLYDRLQKEVLNLRKACELKESTLNSKDEEIKLLMKKIETLTRAIEVESKKMKREAAIREKDSSLIKSDEKIRSTNSSKRLAPIIKQG</sequence>
<dbReference type="InterPro" id="IPR009768">
    <property type="entry name" value="MAP70"/>
</dbReference>
<name>A0A9N7R8T3_STRHE</name>
<dbReference type="AlphaFoldDB" id="A0A9N7R8T3"/>